<dbReference type="GO" id="GO:0033389">
    <property type="term" value="P:putrescine biosynthetic process from arginine, via agmatine"/>
    <property type="evidence" value="ECO:0007669"/>
    <property type="project" value="TreeGrafter"/>
</dbReference>
<dbReference type="PATRIC" id="fig|151081.8.peg.3432"/>
<organism evidence="6 7">
    <name type="scientific">Pseudoalteromonas ruthenica</name>
    <dbReference type="NCBI Taxonomy" id="151081"/>
    <lineage>
        <taxon>Bacteria</taxon>
        <taxon>Pseudomonadati</taxon>
        <taxon>Pseudomonadota</taxon>
        <taxon>Gammaproteobacteria</taxon>
        <taxon>Alteromonadales</taxon>
        <taxon>Pseudoalteromonadaceae</taxon>
        <taxon>Pseudoalteromonas</taxon>
    </lineage>
</organism>
<dbReference type="AlphaFoldDB" id="A0A0F4PLK2"/>
<keyword evidence="3" id="KW-0369">Histidine metabolism</keyword>
<evidence type="ECO:0000313" key="7">
    <source>
        <dbReference type="Proteomes" id="UP000033664"/>
    </source>
</evidence>
<proteinExistence type="inferred from homology"/>
<evidence type="ECO:0000256" key="3">
    <source>
        <dbReference type="ARBA" id="ARBA00022808"/>
    </source>
</evidence>
<gene>
    <name evidence="6" type="ORF">TW72_13805</name>
</gene>
<dbReference type="InterPro" id="IPR006035">
    <property type="entry name" value="Ureohydrolase"/>
</dbReference>
<dbReference type="eggNOG" id="COG0010">
    <property type="taxonomic scope" value="Bacteria"/>
</dbReference>
<dbReference type="SUPFAM" id="SSF52768">
    <property type="entry name" value="Arginase/deacetylase"/>
    <property type="match status" value="1"/>
</dbReference>
<evidence type="ECO:0000256" key="4">
    <source>
        <dbReference type="ARBA" id="ARBA00023211"/>
    </source>
</evidence>
<evidence type="ECO:0008006" key="8">
    <source>
        <dbReference type="Google" id="ProtNLM"/>
    </source>
</evidence>
<evidence type="ECO:0000313" key="6">
    <source>
        <dbReference type="EMBL" id="KJY98783.1"/>
    </source>
</evidence>
<keyword evidence="7" id="KW-1185">Reference proteome</keyword>
<keyword evidence="4" id="KW-0464">Manganese</keyword>
<comment type="caution">
    <text evidence="6">The sequence shown here is derived from an EMBL/GenBank/DDBJ whole genome shotgun (WGS) entry which is preliminary data.</text>
</comment>
<protein>
    <recommendedName>
        <fullName evidence="8">Arginase</fullName>
    </recommendedName>
</protein>
<keyword evidence="1" id="KW-0479">Metal-binding</keyword>
<dbReference type="PROSITE" id="PS51409">
    <property type="entry name" value="ARGINASE_2"/>
    <property type="match status" value="1"/>
</dbReference>
<dbReference type="Pfam" id="PF00491">
    <property type="entry name" value="Arginase"/>
    <property type="match status" value="1"/>
</dbReference>
<evidence type="ECO:0000256" key="5">
    <source>
        <dbReference type="PROSITE-ProRule" id="PRU00742"/>
    </source>
</evidence>
<reference evidence="6 7" key="1">
    <citation type="journal article" date="2015" name="BMC Genomics">
        <title>Genome mining reveals unlocked bioactive potential of marine Gram-negative bacteria.</title>
        <authorList>
            <person name="Machado H."/>
            <person name="Sonnenschein E.C."/>
            <person name="Melchiorsen J."/>
            <person name="Gram L."/>
        </authorList>
    </citation>
    <scope>NUCLEOTIDE SEQUENCE [LARGE SCALE GENOMIC DNA]</scope>
    <source>
        <strain evidence="6 7">S3137</strain>
    </source>
</reference>
<dbReference type="PANTHER" id="PTHR11358:SF35">
    <property type="entry name" value="FORMIMIDOYLGLUTAMASE"/>
    <property type="match status" value="1"/>
</dbReference>
<sequence>MNHAVTIYDEQSLQGIVAARSGEQRVWQAMALLDTRLEFSQALKDAYAFGIRYVILGIPEDIGPRANLGKGGAQQGFRAFLSKFLNLPVNEFTPVQDTLLLGEIDCQALQLQSQALDNLNPDDTVRLRALCENIDQLVEPVVAAILAAGLTPIVIGGGHNNCYPLLSASSKHFGCAINALNLDPHGDFRALEGRHSGNGFHYAARRGYLQGYHVIALDEQKNNQDILAALHEHHASYTSYHALKVATTTSIAESVNSALHSFTLNSPLAIELDVDAITCAPASAFNHRGVSLSEAEQYVFCAARTSALAYIHLCEAAPEQDPNGYDAGANAAGQILTALVIAFLRARYQR</sequence>
<evidence type="ECO:0000256" key="1">
    <source>
        <dbReference type="ARBA" id="ARBA00022723"/>
    </source>
</evidence>
<dbReference type="Proteomes" id="UP000033664">
    <property type="component" value="Unassembled WGS sequence"/>
</dbReference>
<dbReference type="GO" id="GO:0008783">
    <property type="term" value="F:agmatinase activity"/>
    <property type="evidence" value="ECO:0007669"/>
    <property type="project" value="TreeGrafter"/>
</dbReference>
<dbReference type="Gene3D" id="3.40.800.10">
    <property type="entry name" value="Ureohydrolase domain"/>
    <property type="match status" value="1"/>
</dbReference>
<dbReference type="PANTHER" id="PTHR11358">
    <property type="entry name" value="ARGINASE/AGMATINASE"/>
    <property type="match status" value="1"/>
</dbReference>
<name>A0A0F4PLK2_9GAMM</name>
<dbReference type="RefSeq" id="WP_022946644.1">
    <property type="nucleotide sequence ID" value="NZ_JXXY01000018.1"/>
</dbReference>
<dbReference type="InterPro" id="IPR023696">
    <property type="entry name" value="Ureohydrolase_dom_sf"/>
</dbReference>
<dbReference type="GeneID" id="58229570"/>
<dbReference type="EMBL" id="JXXZ01000010">
    <property type="protein sequence ID" value="KJY98783.1"/>
    <property type="molecule type" value="Genomic_DNA"/>
</dbReference>
<dbReference type="OrthoDB" id="9788689at2"/>
<dbReference type="GO" id="GO:0006547">
    <property type="term" value="P:L-histidine metabolic process"/>
    <property type="evidence" value="ECO:0007669"/>
    <property type="project" value="UniProtKB-KW"/>
</dbReference>
<dbReference type="GO" id="GO:0046872">
    <property type="term" value="F:metal ion binding"/>
    <property type="evidence" value="ECO:0007669"/>
    <property type="project" value="UniProtKB-KW"/>
</dbReference>
<accession>A0A0F4PLK2</accession>
<keyword evidence="2" id="KW-0378">Hydrolase</keyword>
<dbReference type="CDD" id="cd09988">
    <property type="entry name" value="Formimidoylglutamase"/>
    <property type="match status" value="1"/>
</dbReference>
<comment type="similarity">
    <text evidence="5">Belongs to the arginase family.</text>
</comment>
<evidence type="ECO:0000256" key="2">
    <source>
        <dbReference type="ARBA" id="ARBA00022801"/>
    </source>
</evidence>